<dbReference type="AlphaFoldDB" id="A0A1H5D884"/>
<name>A0A1H5D884_RHOJO</name>
<feature type="transmembrane region" description="Helical" evidence="1">
    <location>
        <begin position="29"/>
        <end position="50"/>
    </location>
</feature>
<feature type="transmembrane region" description="Helical" evidence="1">
    <location>
        <begin position="126"/>
        <end position="145"/>
    </location>
</feature>
<evidence type="ECO:0000313" key="3">
    <source>
        <dbReference type="EMBL" id="SED75039.1"/>
    </source>
</evidence>
<evidence type="ECO:0000256" key="1">
    <source>
        <dbReference type="SAM" id="Phobius"/>
    </source>
</evidence>
<keyword evidence="1" id="KW-1133">Transmembrane helix</keyword>
<feature type="transmembrane region" description="Helical" evidence="1">
    <location>
        <begin position="101"/>
        <end position="120"/>
    </location>
</feature>
<dbReference type="Pfam" id="PF23636">
    <property type="entry name" value="DUF7144"/>
    <property type="match status" value="1"/>
</dbReference>
<dbReference type="Proteomes" id="UP000183407">
    <property type="component" value="Unassembled WGS sequence"/>
</dbReference>
<proteinExistence type="predicted"/>
<dbReference type="EMBL" id="FNTL01000004">
    <property type="protein sequence ID" value="SED75039.1"/>
    <property type="molecule type" value="Genomic_DNA"/>
</dbReference>
<keyword evidence="1" id="KW-0472">Membrane</keyword>
<sequence>MSGKGYVREKGMSGKGIAMSDESLVKQGVAAATSMVAAIVLLTIGILHVLSGISELRRDDLVVAGPEYIYQFDTTAWGWIHLVLGVIVAAVGAMLFTGATWARVGAVVICALSLLANFLWLPHYPWWAIVMIGLDVFVIWAVATWKPGYEEGI</sequence>
<feature type="domain" description="DUF7144" evidence="2">
    <location>
        <begin position="34"/>
        <end position="146"/>
    </location>
</feature>
<organism evidence="3 4">
    <name type="scientific">Rhodococcus jostii</name>
    <dbReference type="NCBI Taxonomy" id="132919"/>
    <lineage>
        <taxon>Bacteria</taxon>
        <taxon>Bacillati</taxon>
        <taxon>Actinomycetota</taxon>
        <taxon>Actinomycetes</taxon>
        <taxon>Mycobacteriales</taxon>
        <taxon>Nocardiaceae</taxon>
        <taxon>Rhodococcus</taxon>
    </lineage>
</organism>
<reference evidence="4" key="1">
    <citation type="submission" date="2016-10" db="EMBL/GenBank/DDBJ databases">
        <authorList>
            <person name="Varghese N."/>
        </authorList>
    </citation>
    <scope>NUCLEOTIDE SEQUENCE [LARGE SCALE GENOMIC DNA]</scope>
    <source>
        <strain evidence="4">DSM 44719</strain>
    </source>
</reference>
<accession>A0A1H5D884</accession>
<gene>
    <name evidence="3" type="ORF">SAMN04490220_5424</name>
</gene>
<protein>
    <recommendedName>
        <fullName evidence="2">DUF7144 domain-containing protein</fullName>
    </recommendedName>
</protein>
<dbReference type="InterPro" id="IPR055568">
    <property type="entry name" value="DUF7144"/>
</dbReference>
<feature type="transmembrane region" description="Helical" evidence="1">
    <location>
        <begin position="76"/>
        <end position="96"/>
    </location>
</feature>
<evidence type="ECO:0000259" key="2">
    <source>
        <dbReference type="Pfam" id="PF23636"/>
    </source>
</evidence>
<evidence type="ECO:0000313" key="4">
    <source>
        <dbReference type="Proteomes" id="UP000183407"/>
    </source>
</evidence>
<keyword evidence="1" id="KW-0812">Transmembrane</keyword>